<gene>
    <name evidence="1" type="ORF">ADA01nite_36130</name>
</gene>
<comment type="caution">
    <text evidence="1">The sequence shown here is derived from an EMBL/GenBank/DDBJ whole genome shotgun (WGS) entry which is preliminary data.</text>
</comment>
<dbReference type="RefSeq" id="WP_146811797.1">
    <property type="nucleotide sequence ID" value="NZ_BJXX01000169.1"/>
</dbReference>
<reference evidence="1 2" key="1">
    <citation type="submission" date="2019-07" db="EMBL/GenBank/DDBJ databases">
        <title>Whole genome shotgun sequence of Aneurinibacillus danicus NBRC 102444.</title>
        <authorList>
            <person name="Hosoyama A."/>
            <person name="Uohara A."/>
            <person name="Ohji S."/>
            <person name="Ichikawa N."/>
        </authorList>
    </citation>
    <scope>NUCLEOTIDE SEQUENCE [LARGE SCALE GENOMIC DNA]</scope>
    <source>
        <strain evidence="1 2">NBRC 102444</strain>
    </source>
</reference>
<dbReference type="Proteomes" id="UP000321157">
    <property type="component" value="Unassembled WGS sequence"/>
</dbReference>
<evidence type="ECO:0000313" key="1">
    <source>
        <dbReference type="EMBL" id="GEN36153.1"/>
    </source>
</evidence>
<proteinExistence type="predicted"/>
<dbReference type="EMBL" id="BJXX01000169">
    <property type="protein sequence ID" value="GEN36153.1"/>
    <property type="molecule type" value="Genomic_DNA"/>
</dbReference>
<name>A0A511VF25_9BACL</name>
<organism evidence="1 2">
    <name type="scientific">Aneurinibacillus danicus</name>
    <dbReference type="NCBI Taxonomy" id="267746"/>
    <lineage>
        <taxon>Bacteria</taxon>
        <taxon>Bacillati</taxon>
        <taxon>Bacillota</taxon>
        <taxon>Bacilli</taxon>
        <taxon>Bacillales</taxon>
        <taxon>Paenibacillaceae</taxon>
        <taxon>Aneurinibacillus group</taxon>
        <taxon>Aneurinibacillus</taxon>
    </lineage>
</organism>
<accession>A0A511VF25</accession>
<dbReference type="AlphaFoldDB" id="A0A511VF25"/>
<dbReference type="Pfam" id="PF01136">
    <property type="entry name" value="Peptidase_U32"/>
    <property type="match status" value="1"/>
</dbReference>
<evidence type="ECO:0008006" key="3">
    <source>
        <dbReference type="Google" id="ProtNLM"/>
    </source>
</evidence>
<dbReference type="OrthoDB" id="244056at2"/>
<evidence type="ECO:0000313" key="2">
    <source>
        <dbReference type="Proteomes" id="UP000321157"/>
    </source>
</evidence>
<dbReference type="InterPro" id="IPR001539">
    <property type="entry name" value="Peptidase_U32"/>
</dbReference>
<protein>
    <recommendedName>
        <fullName evidence="3">Peptidase U32</fullName>
    </recommendedName>
</protein>
<sequence>METSREFLRSLGYPGEDLYSLPSSDKRFPDGAQYRIELPSVEGPRALAATLEEIDRYGITVHRVSQGSGIMLLTDKEIKEMCEMTAQRKMELSLFVGPRGTWDISAQPFTSAGKVIALRHEGADQLVYAMEDLRRGANLGLRGALVADEGLLLLTKEMKKQGLLPKDFVVKVSVQMMAANPVSIKLMQDLGADTYNVPTALTLPKLAAIRQVTDIPIDLYVEVPDGFGGFIRYYEIPELIRILAPVYIKFGLRNHPDVYPSGNHWEEINIALCRERVHRAALGIQMIERYYPEAVTSKPGAPDLGVPVIAQSKAEEELYERRV</sequence>
<keyword evidence="2" id="KW-1185">Reference proteome</keyword>